<dbReference type="Gene3D" id="1.50.10.20">
    <property type="match status" value="1"/>
</dbReference>
<dbReference type="Pfam" id="PF13243">
    <property type="entry name" value="SQHop_cyclase_C"/>
    <property type="match status" value="1"/>
</dbReference>
<comment type="caution">
    <text evidence="4">The sequence shown here is derived from an EMBL/GenBank/DDBJ whole genome shotgun (WGS) entry which is preliminary data.</text>
</comment>
<dbReference type="SUPFAM" id="SSF48239">
    <property type="entry name" value="Terpenoid cyclases/Protein prenyltransferases"/>
    <property type="match status" value="1"/>
</dbReference>
<keyword evidence="5" id="KW-1185">Reference proteome</keyword>
<dbReference type="InterPro" id="IPR032696">
    <property type="entry name" value="SQ_cyclase_C"/>
</dbReference>
<evidence type="ECO:0000313" key="4">
    <source>
        <dbReference type="EMBL" id="KAK1269675.1"/>
    </source>
</evidence>
<reference evidence="4" key="2">
    <citation type="submission" date="2023-06" db="EMBL/GenBank/DDBJ databases">
        <authorList>
            <person name="Ma L."/>
            <person name="Liu K.-W."/>
            <person name="Li Z."/>
            <person name="Hsiao Y.-Y."/>
            <person name="Qi Y."/>
            <person name="Fu T."/>
            <person name="Tang G."/>
            <person name="Zhang D."/>
            <person name="Sun W.-H."/>
            <person name="Liu D.-K."/>
            <person name="Li Y."/>
            <person name="Chen G.-Z."/>
            <person name="Liu X.-D."/>
            <person name="Liao X.-Y."/>
            <person name="Jiang Y.-T."/>
            <person name="Yu X."/>
            <person name="Hao Y."/>
            <person name="Huang J."/>
            <person name="Zhao X.-W."/>
            <person name="Ke S."/>
            <person name="Chen Y.-Y."/>
            <person name="Wu W.-L."/>
            <person name="Hsu J.-L."/>
            <person name="Lin Y.-F."/>
            <person name="Huang M.-D."/>
            <person name="Li C.-Y."/>
            <person name="Huang L."/>
            <person name="Wang Z.-W."/>
            <person name="Zhao X."/>
            <person name="Zhong W.-Y."/>
            <person name="Peng D.-H."/>
            <person name="Ahmad S."/>
            <person name="Lan S."/>
            <person name="Zhang J.-S."/>
            <person name="Tsai W.-C."/>
            <person name="Van De Peer Y."/>
            <person name="Liu Z.-J."/>
        </authorList>
    </citation>
    <scope>NUCLEOTIDE SEQUENCE</scope>
    <source>
        <strain evidence="4">SCP</strain>
        <tissue evidence="4">Leaves</tissue>
    </source>
</reference>
<organism evidence="4 5">
    <name type="scientific">Acorus gramineus</name>
    <name type="common">Dwarf sweet flag</name>
    <dbReference type="NCBI Taxonomy" id="55184"/>
    <lineage>
        <taxon>Eukaryota</taxon>
        <taxon>Viridiplantae</taxon>
        <taxon>Streptophyta</taxon>
        <taxon>Embryophyta</taxon>
        <taxon>Tracheophyta</taxon>
        <taxon>Spermatophyta</taxon>
        <taxon>Magnoliopsida</taxon>
        <taxon>Liliopsida</taxon>
        <taxon>Acoraceae</taxon>
        <taxon>Acorus</taxon>
    </lineage>
</organism>
<name>A0AAV9AZR1_ACOGR</name>
<reference evidence="4" key="1">
    <citation type="journal article" date="2023" name="Nat. Commun.">
        <title>Diploid and tetraploid genomes of Acorus and the evolution of monocots.</title>
        <authorList>
            <person name="Ma L."/>
            <person name="Liu K.W."/>
            <person name="Li Z."/>
            <person name="Hsiao Y.Y."/>
            <person name="Qi Y."/>
            <person name="Fu T."/>
            <person name="Tang G.D."/>
            <person name="Zhang D."/>
            <person name="Sun W.H."/>
            <person name="Liu D.K."/>
            <person name="Li Y."/>
            <person name="Chen G.Z."/>
            <person name="Liu X.D."/>
            <person name="Liao X.Y."/>
            <person name="Jiang Y.T."/>
            <person name="Yu X."/>
            <person name="Hao Y."/>
            <person name="Huang J."/>
            <person name="Zhao X.W."/>
            <person name="Ke S."/>
            <person name="Chen Y.Y."/>
            <person name="Wu W.L."/>
            <person name="Hsu J.L."/>
            <person name="Lin Y.F."/>
            <person name="Huang M.D."/>
            <person name="Li C.Y."/>
            <person name="Huang L."/>
            <person name="Wang Z.W."/>
            <person name="Zhao X."/>
            <person name="Zhong W.Y."/>
            <person name="Peng D.H."/>
            <person name="Ahmad S."/>
            <person name="Lan S."/>
            <person name="Zhang J.S."/>
            <person name="Tsai W.C."/>
            <person name="Van de Peer Y."/>
            <person name="Liu Z.J."/>
        </authorList>
    </citation>
    <scope>NUCLEOTIDE SEQUENCE</scope>
    <source>
        <strain evidence="4">SCP</strain>
    </source>
</reference>
<dbReference type="InterPro" id="IPR008930">
    <property type="entry name" value="Terpenoid_cyclase/PrenylTrfase"/>
</dbReference>
<evidence type="ECO:0000256" key="2">
    <source>
        <dbReference type="ARBA" id="ARBA00022737"/>
    </source>
</evidence>
<evidence type="ECO:0000256" key="1">
    <source>
        <dbReference type="ARBA" id="ARBA00009755"/>
    </source>
</evidence>
<dbReference type="GO" id="GO:0016104">
    <property type="term" value="P:triterpenoid biosynthetic process"/>
    <property type="evidence" value="ECO:0007669"/>
    <property type="project" value="InterPro"/>
</dbReference>
<keyword evidence="2" id="KW-0677">Repeat</keyword>
<feature type="domain" description="Squalene cyclase C-terminal" evidence="3">
    <location>
        <begin position="176"/>
        <end position="417"/>
    </location>
</feature>
<accession>A0AAV9AZR1</accession>
<dbReference type="GO" id="GO:0031559">
    <property type="term" value="F:oxidosqualene cyclase activity"/>
    <property type="evidence" value="ECO:0007669"/>
    <property type="project" value="UniProtKB-ARBA"/>
</dbReference>
<dbReference type="Proteomes" id="UP001179952">
    <property type="component" value="Unassembled WGS sequence"/>
</dbReference>
<dbReference type="GO" id="GO:0005811">
    <property type="term" value="C:lipid droplet"/>
    <property type="evidence" value="ECO:0007669"/>
    <property type="project" value="InterPro"/>
</dbReference>
<evidence type="ECO:0000259" key="3">
    <source>
        <dbReference type="Pfam" id="PF13243"/>
    </source>
</evidence>
<comment type="similarity">
    <text evidence="1">Belongs to the terpene cyclase/mutase family.</text>
</comment>
<dbReference type="AlphaFoldDB" id="A0AAV9AZR1"/>
<sequence>MWRLKIAEGEGAWLKSKNNHIGRRLWELDPDLGTPKERATVNKARSDFFQNRFSKKQSSDLLMRMQELLFQEDLYYPHPLIQDIFWEFMHKVAEPLFTGWPLSKLRERALQKILQHIHYEDENSEYLCIGVIEKVLCLLSCWVENRNSDAIKFHLARLPDHLWISEDGMKVQACGSQLWDTAFAVQAIMSSNLIEEYGSTLTKAHRFLKNSQVMENPMGDYSHWYRHVSKGGWTFLVADQRWVVSDCTAEALTAVLLVSEVEPKIVGEAMEIERLYDAVNIILSLQNSNGGFSTWGLTRTYSWMELFNPSEMFADIIIDYQHVECTSSAVHALALFRKLYPGHRKKEIENCIAKATMFIQDVQESNGSWSASLPVSYTYATWFGIRGLIAAGKTYNNSPAIQKACEFLLSKQQDSGG</sequence>
<dbReference type="InterPro" id="IPR018333">
    <property type="entry name" value="Squalene_cyclase"/>
</dbReference>
<protein>
    <submittedName>
        <fullName evidence="4">Cycloartenol synthase</fullName>
    </submittedName>
</protein>
<evidence type="ECO:0000313" key="5">
    <source>
        <dbReference type="Proteomes" id="UP001179952"/>
    </source>
</evidence>
<proteinExistence type="inferred from homology"/>
<dbReference type="PANTHER" id="PTHR11764">
    <property type="entry name" value="TERPENE CYCLASE/MUTASE FAMILY MEMBER"/>
    <property type="match status" value="1"/>
</dbReference>
<dbReference type="NCBIfam" id="TIGR01787">
    <property type="entry name" value="squalene_cyclas"/>
    <property type="match status" value="1"/>
</dbReference>
<dbReference type="EMBL" id="JAUJYN010000006">
    <property type="protein sequence ID" value="KAK1269675.1"/>
    <property type="molecule type" value="Genomic_DNA"/>
</dbReference>
<gene>
    <name evidence="4" type="ORF">QJS04_geneDACA014011</name>
</gene>
<dbReference type="PANTHER" id="PTHR11764:SF20">
    <property type="entry name" value="LANOSTEROL SYNTHASE"/>
    <property type="match status" value="1"/>
</dbReference>